<evidence type="ECO:0000259" key="3">
    <source>
        <dbReference type="PROSITE" id="PS51186"/>
    </source>
</evidence>
<proteinExistence type="predicted"/>
<keyword evidence="2" id="KW-0012">Acyltransferase</keyword>
<organism evidence="4 5">
    <name type="scientific">Deinococcus xinjiangensis</name>
    <dbReference type="NCBI Taxonomy" id="457454"/>
    <lineage>
        <taxon>Bacteria</taxon>
        <taxon>Thermotogati</taxon>
        <taxon>Deinococcota</taxon>
        <taxon>Deinococci</taxon>
        <taxon>Deinococcales</taxon>
        <taxon>Deinococcaceae</taxon>
        <taxon>Deinococcus</taxon>
    </lineage>
</organism>
<dbReference type="InterPro" id="IPR050832">
    <property type="entry name" value="Bact_Acetyltransf"/>
</dbReference>
<dbReference type="PANTHER" id="PTHR43877:SF2">
    <property type="entry name" value="AMINOALKYLPHOSPHONATE N-ACETYLTRANSFERASE-RELATED"/>
    <property type="match status" value="1"/>
</dbReference>
<feature type="domain" description="N-acetyltransferase" evidence="3">
    <location>
        <begin position="6"/>
        <end position="166"/>
    </location>
</feature>
<evidence type="ECO:0000256" key="1">
    <source>
        <dbReference type="ARBA" id="ARBA00022679"/>
    </source>
</evidence>
<dbReference type="InterPro" id="IPR000182">
    <property type="entry name" value="GNAT_dom"/>
</dbReference>
<evidence type="ECO:0000313" key="4">
    <source>
        <dbReference type="EMBL" id="GAA5502827.1"/>
    </source>
</evidence>
<comment type="caution">
    <text evidence="4">The sequence shown here is derived from an EMBL/GenBank/DDBJ whole genome shotgun (WGS) entry which is preliminary data.</text>
</comment>
<evidence type="ECO:0000313" key="5">
    <source>
        <dbReference type="Proteomes" id="UP001458946"/>
    </source>
</evidence>
<keyword evidence="5" id="KW-1185">Reference proteome</keyword>
<dbReference type="Pfam" id="PF00583">
    <property type="entry name" value="Acetyltransf_1"/>
    <property type="match status" value="1"/>
</dbReference>
<name>A0ABP9VC61_9DEIO</name>
<dbReference type="CDD" id="cd04301">
    <property type="entry name" value="NAT_SF"/>
    <property type="match status" value="1"/>
</dbReference>
<evidence type="ECO:0000256" key="2">
    <source>
        <dbReference type="ARBA" id="ARBA00023315"/>
    </source>
</evidence>
<reference evidence="4 5" key="1">
    <citation type="submission" date="2024-02" db="EMBL/GenBank/DDBJ databases">
        <title>Deinococcus xinjiangensis NBRC 107630.</title>
        <authorList>
            <person name="Ichikawa N."/>
            <person name="Katano-Makiyama Y."/>
            <person name="Hidaka K."/>
        </authorList>
    </citation>
    <scope>NUCLEOTIDE SEQUENCE [LARGE SCALE GENOMIC DNA]</scope>
    <source>
        <strain evidence="4 5">NBRC 107630</strain>
    </source>
</reference>
<sequence>MGVGFPVMRRAQVAEAEAVSRLLRDAGRDLQMKGYQNWALPYPLRAIREQAQQGLVWVLEERGEFLATLTLDYDLPAEYQAEWFSQPQASAAYLHRFAVTPSRQGSGLGRLGLREAERITRESGRAWLRFDCYSRNPDLPVFYQRQGCTALRQFEMVLPSLGQPEPFTLFEKQVSEML</sequence>
<keyword evidence="1" id="KW-0808">Transferase</keyword>
<dbReference type="PROSITE" id="PS51186">
    <property type="entry name" value="GNAT"/>
    <property type="match status" value="1"/>
</dbReference>
<dbReference type="PANTHER" id="PTHR43877">
    <property type="entry name" value="AMINOALKYLPHOSPHONATE N-ACETYLTRANSFERASE-RELATED-RELATED"/>
    <property type="match status" value="1"/>
</dbReference>
<dbReference type="SUPFAM" id="SSF55729">
    <property type="entry name" value="Acyl-CoA N-acyltransferases (Nat)"/>
    <property type="match status" value="1"/>
</dbReference>
<dbReference type="Proteomes" id="UP001458946">
    <property type="component" value="Unassembled WGS sequence"/>
</dbReference>
<accession>A0ABP9VC61</accession>
<dbReference type="Gene3D" id="3.40.630.30">
    <property type="match status" value="1"/>
</dbReference>
<protein>
    <recommendedName>
        <fullName evidence="3">N-acetyltransferase domain-containing protein</fullName>
    </recommendedName>
</protein>
<dbReference type="EMBL" id="BAABRN010000030">
    <property type="protein sequence ID" value="GAA5502827.1"/>
    <property type="molecule type" value="Genomic_DNA"/>
</dbReference>
<dbReference type="InterPro" id="IPR016181">
    <property type="entry name" value="Acyl_CoA_acyltransferase"/>
</dbReference>
<gene>
    <name evidence="4" type="ORF">Dxin01_02574</name>
</gene>